<dbReference type="GO" id="GO:0043565">
    <property type="term" value="F:sequence-specific DNA binding"/>
    <property type="evidence" value="ECO:0007669"/>
    <property type="project" value="TreeGrafter"/>
</dbReference>
<evidence type="ECO:0000313" key="7">
    <source>
        <dbReference type="Proteomes" id="UP000199548"/>
    </source>
</evidence>
<evidence type="ECO:0000256" key="1">
    <source>
        <dbReference type="ARBA" id="ARBA00009437"/>
    </source>
</evidence>
<comment type="similarity">
    <text evidence="1">Belongs to the LysR transcriptional regulatory family.</text>
</comment>
<dbReference type="EMBL" id="FOQU01000002">
    <property type="protein sequence ID" value="SFI22530.1"/>
    <property type="molecule type" value="Genomic_DNA"/>
</dbReference>
<dbReference type="Gene3D" id="1.10.10.10">
    <property type="entry name" value="Winged helix-like DNA-binding domain superfamily/Winged helix DNA-binding domain"/>
    <property type="match status" value="1"/>
</dbReference>
<dbReference type="InterPro" id="IPR000847">
    <property type="entry name" value="LysR_HTH_N"/>
</dbReference>
<name>A0A1I3GGA1_9BURK</name>
<feature type="domain" description="HTH lysR-type" evidence="5">
    <location>
        <begin position="1"/>
        <end position="59"/>
    </location>
</feature>
<dbReference type="GO" id="GO:0003700">
    <property type="term" value="F:DNA-binding transcription factor activity"/>
    <property type="evidence" value="ECO:0007669"/>
    <property type="project" value="InterPro"/>
</dbReference>
<dbReference type="SUPFAM" id="SSF53850">
    <property type="entry name" value="Periplasmic binding protein-like II"/>
    <property type="match status" value="1"/>
</dbReference>
<dbReference type="InterPro" id="IPR036390">
    <property type="entry name" value="WH_DNA-bd_sf"/>
</dbReference>
<dbReference type="RefSeq" id="WP_091010162.1">
    <property type="nucleotide sequence ID" value="NZ_CP041745.1"/>
</dbReference>
<dbReference type="Gene3D" id="3.40.190.290">
    <property type="match status" value="1"/>
</dbReference>
<proteinExistence type="inferred from homology"/>
<keyword evidence="3" id="KW-0238">DNA-binding</keyword>
<protein>
    <submittedName>
        <fullName evidence="6">Transcriptional regulator, LysR family</fullName>
    </submittedName>
</protein>
<dbReference type="InterPro" id="IPR058163">
    <property type="entry name" value="LysR-type_TF_proteobact-type"/>
</dbReference>
<dbReference type="InterPro" id="IPR036388">
    <property type="entry name" value="WH-like_DNA-bd_sf"/>
</dbReference>
<evidence type="ECO:0000259" key="5">
    <source>
        <dbReference type="PROSITE" id="PS50931"/>
    </source>
</evidence>
<dbReference type="CDD" id="cd08422">
    <property type="entry name" value="PBP2_CrgA_like"/>
    <property type="match status" value="1"/>
</dbReference>
<dbReference type="SUPFAM" id="SSF46785">
    <property type="entry name" value="Winged helix' DNA-binding domain"/>
    <property type="match status" value="1"/>
</dbReference>
<evidence type="ECO:0000256" key="2">
    <source>
        <dbReference type="ARBA" id="ARBA00023015"/>
    </source>
</evidence>
<dbReference type="Pfam" id="PF00126">
    <property type="entry name" value="HTH_1"/>
    <property type="match status" value="1"/>
</dbReference>
<dbReference type="Proteomes" id="UP000199548">
    <property type="component" value="Unassembled WGS sequence"/>
</dbReference>
<reference evidence="6 7" key="1">
    <citation type="submission" date="2016-10" db="EMBL/GenBank/DDBJ databases">
        <authorList>
            <person name="de Groot N.N."/>
        </authorList>
    </citation>
    <scope>NUCLEOTIDE SEQUENCE [LARGE SCALE GENOMIC DNA]</scope>
    <source>
        <strain evidence="6 7">LMG 23650</strain>
    </source>
</reference>
<keyword evidence="2" id="KW-0805">Transcription regulation</keyword>
<evidence type="ECO:0000313" key="6">
    <source>
        <dbReference type="EMBL" id="SFI22530.1"/>
    </source>
</evidence>
<dbReference type="PANTHER" id="PTHR30537">
    <property type="entry name" value="HTH-TYPE TRANSCRIPTIONAL REGULATOR"/>
    <property type="match status" value="1"/>
</dbReference>
<accession>A0A1I3GGA1</accession>
<dbReference type="FunFam" id="1.10.10.10:FF:000001">
    <property type="entry name" value="LysR family transcriptional regulator"/>
    <property type="match status" value="1"/>
</dbReference>
<dbReference type="STRING" id="420953.SAMN05192543_102509"/>
<dbReference type="PANTHER" id="PTHR30537:SF35">
    <property type="entry name" value="TRANSCRIPTIONAL REGULATORY PROTEIN"/>
    <property type="match status" value="1"/>
</dbReference>
<organism evidence="6 7">
    <name type="scientific">Paraburkholderia megapolitana</name>
    <dbReference type="NCBI Taxonomy" id="420953"/>
    <lineage>
        <taxon>Bacteria</taxon>
        <taxon>Pseudomonadati</taxon>
        <taxon>Pseudomonadota</taxon>
        <taxon>Betaproteobacteria</taxon>
        <taxon>Burkholderiales</taxon>
        <taxon>Burkholderiaceae</taxon>
        <taxon>Paraburkholderia</taxon>
    </lineage>
</organism>
<dbReference type="InterPro" id="IPR005119">
    <property type="entry name" value="LysR_subst-bd"/>
</dbReference>
<evidence type="ECO:0000256" key="4">
    <source>
        <dbReference type="ARBA" id="ARBA00023163"/>
    </source>
</evidence>
<dbReference type="OrthoDB" id="9080054at2"/>
<dbReference type="AlphaFoldDB" id="A0A1I3GGA1"/>
<keyword evidence="7" id="KW-1185">Reference proteome</keyword>
<keyword evidence="4" id="KW-0804">Transcription</keyword>
<evidence type="ECO:0000256" key="3">
    <source>
        <dbReference type="ARBA" id="ARBA00023125"/>
    </source>
</evidence>
<sequence length="307" mass="33384">MNQLQAMRAFIRVVDLASFNLAARQLGMSAAAVTRSIGTLEAHLNVRLLNRTTRSLSLTDMGKEYLDGCRAIVEKLDEVESNLVQTTRDPCGTLRIASTMTFSTTNLGILLASYRALHPRVNFDVTTFDTHVDMIEGGFDVCFSDDRRLASSTLVSRTLTTVDDVVVASPAYLMRCGTPRDPSALARHDLLAISDGLSRTWEFSGVDGIQRVSAGNALTTTSHATARAAALNHMGIALLPRPLITDDLAHGALVPVLEQFAVNGGAHQVSILYSGRNYLSMKVRSFIDFVVNRYRSPDKAVTLRAVA</sequence>
<dbReference type="GO" id="GO:0006351">
    <property type="term" value="P:DNA-templated transcription"/>
    <property type="evidence" value="ECO:0007669"/>
    <property type="project" value="TreeGrafter"/>
</dbReference>
<gene>
    <name evidence="6" type="ORF">SAMN05192543_102509</name>
</gene>
<dbReference type="Pfam" id="PF03466">
    <property type="entry name" value="LysR_substrate"/>
    <property type="match status" value="1"/>
</dbReference>
<dbReference type="PROSITE" id="PS50931">
    <property type="entry name" value="HTH_LYSR"/>
    <property type="match status" value="1"/>
</dbReference>